<sequence length="110" mass="11683">MANDQENDLLLKAGMEGFSSLEQRQSRKTAAGSGRGRPARNNYELAPTINSKEAARRYGGILIEPVITSHEAALRYGGTVIVPAMTSVQVVERLGGVLITDGRKGQVSGA</sequence>
<gene>
    <name evidence="2" type="ORF">MANES_15G010600</name>
</gene>
<organism evidence="2">
    <name type="scientific">Manihot esculenta</name>
    <name type="common">Cassava</name>
    <name type="synonym">Jatropha manihot</name>
    <dbReference type="NCBI Taxonomy" id="3983"/>
    <lineage>
        <taxon>Eukaryota</taxon>
        <taxon>Viridiplantae</taxon>
        <taxon>Streptophyta</taxon>
        <taxon>Embryophyta</taxon>
        <taxon>Tracheophyta</taxon>
        <taxon>Spermatophyta</taxon>
        <taxon>Magnoliopsida</taxon>
        <taxon>eudicotyledons</taxon>
        <taxon>Gunneridae</taxon>
        <taxon>Pentapetalae</taxon>
        <taxon>rosids</taxon>
        <taxon>fabids</taxon>
        <taxon>Malpighiales</taxon>
        <taxon>Euphorbiaceae</taxon>
        <taxon>Crotonoideae</taxon>
        <taxon>Manihoteae</taxon>
        <taxon>Manihot</taxon>
    </lineage>
</organism>
<protein>
    <submittedName>
        <fullName evidence="2">Uncharacterized protein</fullName>
    </submittedName>
</protein>
<name>A0A2C9UBR2_MANES</name>
<accession>A0A2C9UBR2</accession>
<dbReference type="EMBL" id="CM004401">
    <property type="protein sequence ID" value="OAY27725.1"/>
    <property type="molecule type" value="Genomic_DNA"/>
</dbReference>
<proteinExistence type="predicted"/>
<reference evidence="2" key="1">
    <citation type="submission" date="2016-02" db="EMBL/GenBank/DDBJ databases">
        <title>WGS assembly of Manihot esculenta.</title>
        <authorList>
            <person name="Bredeson J.V."/>
            <person name="Prochnik S.E."/>
            <person name="Lyons J.B."/>
            <person name="Schmutz J."/>
            <person name="Grimwood J."/>
            <person name="Vrebalov J."/>
            <person name="Bart R.S."/>
            <person name="Amuge T."/>
            <person name="Ferguson M.E."/>
            <person name="Green R."/>
            <person name="Putnam N."/>
            <person name="Stites J."/>
            <person name="Rounsley S."/>
            <person name="Rokhsar D.S."/>
        </authorList>
    </citation>
    <scope>NUCLEOTIDE SEQUENCE [LARGE SCALE GENOMIC DNA]</scope>
    <source>
        <tissue evidence="2">Leaf</tissue>
    </source>
</reference>
<feature type="region of interest" description="Disordered" evidence="1">
    <location>
        <begin position="17"/>
        <end position="43"/>
    </location>
</feature>
<dbReference type="AlphaFoldDB" id="A0A2C9UBR2"/>
<evidence type="ECO:0000256" key="1">
    <source>
        <dbReference type="SAM" id="MobiDB-lite"/>
    </source>
</evidence>
<evidence type="ECO:0000313" key="2">
    <source>
        <dbReference type="EMBL" id="OAY27725.1"/>
    </source>
</evidence>